<evidence type="ECO:0000256" key="2">
    <source>
        <dbReference type="ARBA" id="ARBA00023026"/>
    </source>
</evidence>
<protein>
    <submittedName>
        <fullName evidence="5">Type III secretion system cytoplasmic ring protein SctQ</fullName>
    </submittedName>
</protein>
<dbReference type="Gene3D" id="2.30.330.10">
    <property type="entry name" value="SpoA-like"/>
    <property type="match status" value="1"/>
</dbReference>
<dbReference type="PRINTS" id="PR01339">
    <property type="entry name" value="TYPE3OMOPROT"/>
</dbReference>
<comment type="similarity">
    <text evidence="1">Belongs to the FliN/MopA/SpaO family.</text>
</comment>
<dbReference type="RefSeq" id="WP_311192131.1">
    <property type="nucleotide sequence ID" value="NZ_CP115541.1"/>
</dbReference>
<feature type="domain" description="Flagellar motor switch protein FliN-like C-terminal" evidence="3">
    <location>
        <begin position="245"/>
        <end position="312"/>
    </location>
</feature>
<evidence type="ECO:0000256" key="1">
    <source>
        <dbReference type="ARBA" id="ARBA00009226"/>
    </source>
</evidence>
<dbReference type="PANTHER" id="PTHR30034">
    <property type="entry name" value="FLAGELLAR MOTOR SWITCH PROTEIN FLIM"/>
    <property type="match status" value="1"/>
</dbReference>
<dbReference type="EMBL" id="CP115541">
    <property type="protein sequence ID" value="WNH52963.1"/>
    <property type="molecule type" value="Genomic_DNA"/>
</dbReference>
<evidence type="ECO:0000259" key="3">
    <source>
        <dbReference type="Pfam" id="PF01052"/>
    </source>
</evidence>
<dbReference type="Proteomes" id="UP001302072">
    <property type="component" value="Chromosome"/>
</dbReference>
<dbReference type="InterPro" id="IPR013385">
    <property type="entry name" value="T3SS_SpaO/YscQ/SpaO"/>
</dbReference>
<keyword evidence="2" id="KW-0843">Virulence</keyword>
<dbReference type="InterPro" id="IPR036429">
    <property type="entry name" value="SpoA-like_sf"/>
</dbReference>
<evidence type="ECO:0000313" key="5">
    <source>
        <dbReference type="EMBL" id="WNH52963.1"/>
    </source>
</evidence>
<dbReference type="Pfam" id="PF01052">
    <property type="entry name" value="FliMN_C"/>
    <property type="match status" value="1"/>
</dbReference>
<dbReference type="Pfam" id="PF26294">
    <property type="entry name" value="SpaO_N"/>
    <property type="match status" value="1"/>
</dbReference>
<organism evidence="5 6">
    <name type="scientific">Stenotrophomonas oahuensis</name>
    <dbReference type="NCBI Taxonomy" id="3003271"/>
    <lineage>
        <taxon>Bacteria</taxon>
        <taxon>Pseudomonadati</taxon>
        <taxon>Pseudomonadota</taxon>
        <taxon>Gammaproteobacteria</taxon>
        <taxon>Lysobacterales</taxon>
        <taxon>Lysobacteraceae</taxon>
        <taxon>Stenotrophomonas</taxon>
    </lineage>
</organism>
<proteinExistence type="inferred from homology"/>
<keyword evidence="6" id="KW-1185">Reference proteome</keyword>
<gene>
    <name evidence="5" type="primary">sctQ</name>
    <name evidence="5" type="ORF">PDM29_01455</name>
</gene>
<dbReference type="InterPro" id="IPR058804">
    <property type="entry name" value="SpaO_N"/>
</dbReference>
<feature type="domain" description="SpaO N-terminal" evidence="4">
    <location>
        <begin position="12"/>
        <end position="141"/>
    </location>
</feature>
<dbReference type="InterPro" id="IPR001543">
    <property type="entry name" value="FliN-like_C"/>
</dbReference>
<evidence type="ECO:0000259" key="4">
    <source>
        <dbReference type="Pfam" id="PF26294"/>
    </source>
</evidence>
<evidence type="ECO:0000313" key="6">
    <source>
        <dbReference type="Proteomes" id="UP001302072"/>
    </source>
</evidence>
<dbReference type="NCBIfam" id="TIGR02551">
    <property type="entry name" value="SpaO_YscQ"/>
    <property type="match status" value="1"/>
</dbReference>
<sequence>MSARHWPFAALTEADVAQARVAAEAARLGLRLEWGMPPERGAMLRFDASGPFGTLQLVVAADDWCPQMLPALEGLAWSELVDRDTLGRWLPDARLLDFADVVLAGSQVTLRDVLPASLMARTRQPQPRLITAQGPAWIEQADVVPHLRATDAALDLCVPVELEVARLTLPLPRLRSLAPGSVLLLEQFQPIARHRAQRLYTFDFTLETVSVNTPFDFPDDETDTVGYDSLPATGAPALAPPGLDVARLPVTVEVVLCQLQQRVGDLAALQPGTVFNLPPDAWTQLQLRVNGQTIARGELVQVGEQLGVQLHQAPVLS</sequence>
<name>A0ABY9YPY9_9GAMM</name>
<accession>A0ABY9YPY9</accession>
<dbReference type="InterPro" id="IPR003283">
    <property type="entry name" value="T3SS_OMP_SpaO"/>
</dbReference>
<reference evidence="5 6" key="1">
    <citation type="submission" date="2022-12" db="EMBL/GenBank/DDBJ databases">
        <title>Two new species, Stenotrophomonas aracearum and Stenotrophomonas oahuensis, isolated from Anthurium (Araceae family) in Hawaii.</title>
        <authorList>
            <person name="Chunag S.C."/>
            <person name="Dobhal S."/>
            <person name="Alvarez A."/>
            <person name="Arif M."/>
        </authorList>
    </citation>
    <scope>NUCLEOTIDE SEQUENCE [LARGE SCALE GENOMIC DNA]</scope>
    <source>
        <strain evidence="5 6">A5586</strain>
    </source>
</reference>
<dbReference type="PANTHER" id="PTHR30034:SF6">
    <property type="entry name" value="YOP PROTEINS TRANSLOCATION PROTEIN Q"/>
    <property type="match status" value="1"/>
</dbReference>
<dbReference type="SUPFAM" id="SSF101801">
    <property type="entry name" value="Surface presentation of antigens (SPOA)"/>
    <property type="match status" value="1"/>
</dbReference>